<dbReference type="EMBL" id="KZ678505">
    <property type="protein sequence ID" value="PSR81358.1"/>
    <property type="molecule type" value="Genomic_DNA"/>
</dbReference>
<dbReference type="Gene3D" id="3.40.50.300">
    <property type="entry name" value="P-loop containing nucleotide triphosphate hydrolases"/>
    <property type="match status" value="1"/>
</dbReference>
<evidence type="ECO:0000256" key="8">
    <source>
        <dbReference type="ARBA" id="ARBA00048090"/>
    </source>
</evidence>
<dbReference type="EC" id="2.7.1.12" evidence="3 9"/>
<comment type="pathway">
    <text evidence="1 9">Carbohydrate acid metabolism; D-gluconate degradation.</text>
</comment>
<evidence type="ECO:0000256" key="9">
    <source>
        <dbReference type="RuleBase" id="RU363066"/>
    </source>
</evidence>
<keyword evidence="5 9" id="KW-0547">Nucleotide-binding</keyword>
<evidence type="ECO:0000256" key="4">
    <source>
        <dbReference type="ARBA" id="ARBA00022679"/>
    </source>
</evidence>
<evidence type="ECO:0000313" key="10">
    <source>
        <dbReference type="EMBL" id="PSR81358.1"/>
    </source>
</evidence>
<comment type="similarity">
    <text evidence="2 9">Belongs to the gluconokinase GntK/GntV family.</text>
</comment>
<evidence type="ECO:0000256" key="2">
    <source>
        <dbReference type="ARBA" id="ARBA00008420"/>
    </source>
</evidence>
<organism evidence="10 11">
    <name type="scientific">Coniella lustricola</name>
    <dbReference type="NCBI Taxonomy" id="2025994"/>
    <lineage>
        <taxon>Eukaryota</taxon>
        <taxon>Fungi</taxon>
        <taxon>Dikarya</taxon>
        <taxon>Ascomycota</taxon>
        <taxon>Pezizomycotina</taxon>
        <taxon>Sordariomycetes</taxon>
        <taxon>Sordariomycetidae</taxon>
        <taxon>Diaporthales</taxon>
        <taxon>Schizoparmaceae</taxon>
        <taxon>Coniella</taxon>
    </lineage>
</organism>
<keyword evidence="4 9" id="KW-0808">Transferase</keyword>
<dbReference type="UniPathway" id="UPA00792"/>
<dbReference type="GO" id="GO:0005524">
    <property type="term" value="F:ATP binding"/>
    <property type="evidence" value="ECO:0007669"/>
    <property type="project" value="UniProtKB-KW"/>
</dbReference>
<dbReference type="STRING" id="2025994.A0A2T3A1X0"/>
<evidence type="ECO:0000313" key="11">
    <source>
        <dbReference type="Proteomes" id="UP000241462"/>
    </source>
</evidence>
<dbReference type="InterPro" id="IPR006001">
    <property type="entry name" value="Therm_gnt_kin"/>
</dbReference>
<dbReference type="GO" id="GO:0046316">
    <property type="term" value="F:gluconokinase activity"/>
    <property type="evidence" value="ECO:0007669"/>
    <property type="project" value="UniProtKB-EC"/>
</dbReference>
<dbReference type="GO" id="GO:0005975">
    <property type="term" value="P:carbohydrate metabolic process"/>
    <property type="evidence" value="ECO:0007669"/>
    <property type="project" value="InterPro"/>
</dbReference>
<dbReference type="InParanoid" id="A0A2T3A1X0"/>
<dbReference type="SUPFAM" id="SSF52540">
    <property type="entry name" value="P-loop containing nucleoside triphosphate hydrolases"/>
    <property type="match status" value="1"/>
</dbReference>
<dbReference type="NCBIfam" id="TIGR01313">
    <property type="entry name" value="therm_gnt_kin"/>
    <property type="match status" value="1"/>
</dbReference>
<name>A0A2T3A1X0_9PEZI</name>
<dbReference type="PANTHER" id="PTHR43442:SF3">
    <property type="entry name" value="GLUCONOKINASE-RELATED"/>
    <property type="match status" value="1"/>
</dbReference>
<evidence type="ECO:0000256" key="3">
    <source>
        <dbReference type="ARBA" id="ARBA00012054"/>
    </source>
</evidence>
<evidence type="ECO:0000256" key="5">
    <source>
        <dbReference type="ARBA" id="ARBA00022741"/>
    </source>
</evidence>
<protein>
    <recommendedName>
        <fullName evidence="3 9">Gluconokinase</fullName>
        <ecNumber evidence="3 9">2.7.1.12</ecNumber>
    </recommendedName>
</protein>
<dbReference type="OrthoDB" id="275177at2759"/>
<keyword evidence="11" id="KW-1185">Reference proteome</keyword>
<dbReference type="AlphaFoldDB" id="A0A2T3A1X0"/>
<dbReference type="PANTHER" id="PTHR43442">
    <property type="entry name" value="GLUCONOKINASE-RELATED"/>
    <property type="match status" value="1"/>
</dbReference>
<comment type="catalytic activity">
    <reaction evidence="8 9">
        <text>D-gluconate + ATP = 6-phospho-D-gluconate + ADP + H(+)</text>
        <dbReference type="Rhea" id="RHEA:19433"/>
        <dbReference type="ChEBI" id="CHEBI:15378"/>
        <dbReference type="ChEBI" id="CHEBI:18391"/>
        <dbReference type="ChEBI" id="CHEBI:30616"/>
        <dbReference type="ChEBI" id="CHEBI:58759"/>
        <dbReference type="ChEBI" id="CHEBI:456216"/>
        <dbReference type="EC" id="2.7.1.12"/>
    </reaction>
</comment>
<dbReference type="Pfam" id="PF13671">
    <property type="entry name" value="AAA_33"/>
    <property type="match status" value="1"/>
</dbReference>
<reference evidence="10 11" key="1">
    <citation type="journal article" date="2018" name="Mycol. Prog.">
        <title>Coniella lustricola, a new species from submerged detritus.</title>
        <authorList>
            <person name="Raudabaugh D.B."/>
            <person name="Iturriaga T."/>
            <person name="Carver A."/>
            <person name="Mondo S."/>
            <person name="Pangilinan J."/>
            <person name="Lipzen A."/>
            <person name="He G."/>
            <person name="Amirebrahimi M."/>
            <person name="Grigoriev I.V."/>
            <person name="Miller A.N."/>
        </authorList>
    </citation>
    <scope>NUCLEOTIDE SEQUENCE [LARGE SCALE GENOMIC DNA]</scope>
    <source>
        <strain evidence="10 11">B22-T-1</strain>
    </source>
</reference>
<keyword evidence="6 9" id="KW-0418">Kinase</keyword>
<gene>
    <name evidence="10" type="ORF">BD289DRAFT_439231</name>
</gene>
<dbReference type="InterPro" id="IPR027417">
    <property type="entry name" value="P-loop_NTPase"/>
</dbReference>
<dbReference type="FunCoup" id="A0A2T3A1X0">
    <property type="interactions" value="1048"/>
</dbReference>
<dbReference type="Proteomes" id="UP000241462">
    <property type="component" value="Unassembled WGS sequence"/>
</dbReference>
<keyword evidence="10" id="KW-0378">Hydrolase</keyword>
<accession>A0A2T3A1X0</accession>
<proteinExistence type="inferred from homology"/>
<dbReference type="CDD" id="cd02021">
    <property type="entry name" value="GntK"/>
    <property type="match status" value="1"/>
</dbReference>
<evidence type="ECO:0000256" key="7">
    <source>
        <dbReference type="ARBA" id="ARBA00022840"/>
    </source>
</evidence>
<keyword evidence="7 9" id="KW-0067">ATP-binding</keyword>
<dbReference type="GO" id="GO:0005737">
    <property type="term" value="C:cytoplasm"/>
    <property type="evidence" value="ECO:0007669"/>
    <property type="project" value="TreeGrafter"/>
</dbReference>
<dbReference type="GO" id="GO:0016787">
    <property type="term" value="F:hydrolase activity"/>
    <property type="evidence" value="ECO:0007669"/>
    <property type="project" value="UniProtKB-KW"/>
</dbReference>
<evidence type="ECO:0000256" key="1">
    <source>
        <dbReference type="ARBA" id="ARBA00004875"/>
    </source>
</evidence>
<sequence length="201" mass="22899">MADQSKPTEHRPRYVFFFTGPTACGKSTIAKYVADNLNITFLEGDDFHPQANIDKMHRGEPLNDADRQGWLAALRDHEEYHPAHEKSLHLVITCSALKRQYRDILREGSAQRQNLRVRFVYLDAPEEVLKQRARDRKGHFAGENLVHSQFAVLELPGPDEKDVVMVNVDRPIEEGEKDAMEKVKGMLMGSGNPDVHVRRAS</sequence>
<evidence type="ECO:0000256" key="6">
    <source>
        <dbReference type="ARBA" id="ARBA00022777"/>
    </source>
</evidence>